<dbReference type="InterPro" id="IPR051815">
    <property type="entry name" value="Molybdate_resp_trans_reg"/>
</dbReference>
<evidence type="ECO:0000259" key="4">
    <source>
        <dbReference type="PROSITE" id="PS51866"/>
    </source>
</evidence>
<dbReference type="PANTHER" id="PTHR30432:SF1">
    <property type="entry name" value="DNA-BINDING TRANSCRIPTIONAL DUAL REGULATOR MODE"/>
    <property type="match status" value="1"/>
</dbReference>
<reference evidence="5 6" key="1">
    <citation type="journal article" date="2022" name="Syst. Appl. Microbiol.">
        <title>Natronocalculus amylovorans gen. nov., sp. nov., and Natranaeroarchaeum aerophilus sp. nov., dominant culturable amylolytic natronoarchaea from hypersaline soda lakes in southwestern Siberia.</title>
        <authorList>
            <person name="Sorokin D.Y."/>
            <person name="Elcheninov A.G."/>
            <person name="Khizhniak T.V."/>
            <person name="Koenen M."/>
            <person name="Bale N.J."/>
            <person name="Damste J.S.S."/>
            <person name="Kublanov I.V."/>
        </authorList>
    </citation>
    <scope>NUCLEOTIDE SEQUENCE [LARGE SCALE GENOMIC DNA]</scope>
    <source>
        <strain evidence="5 6">AArc-St1-1</strain>
    </source>
</reference>
<dbReference type="RefSeq" id="WP_250597513.1">
    <property type="nucleotide sequence ID" value="NZ_JAKRVY010000007.1"/>
</dbReference>
<dbReference type="InterPro" id="IPR008995">
    <property type="entry name" value="Mo/tungstate-bd_C_term_dom"/>
</dbReference>
<sequence>MTETRGRGEAALVEGDVEFDARDAALLRAIAQAGSVARAASELDRSRARALTRIEALEAAFGSLVRRQRGGRDGGGSRLTETARDLLNRYERLRAALDATAQVPETVLYGDVTSVDGELALVETQVGTVRGLHDGSERGQRVQVRIGADAITVLDNAAEPDPDATSARNRVSGEVVGIDRGETVVTAHIEVGGTTFETLVTSDSEQRLGLREGCQVTLTWKATATRIVGDRE</sequence>
<evidence type="ECO:0000313" key="6">
    <source>
        <dbReference type="Proteomes" id="UP001202674"/>
    </source>
</evidence>
<name>A0AAE3K5R0_9EURY</name>
<protein>
    <submittedName>
        <fullName evidence="5">TOBE domain-containing protein</fullName>
    </submittedName>
</protein>
<dbReference type="SUPFAM" id="SSF50331">
    <property type="entry name" value="MOP-like"/>
    <property type="match status" value="1"/>
</dbReference>
<comment type="caution">
    <text evidence="5">The sequence shown here is derived from an EMBL/GenBank/DDBJ whole genome shotgun (WGS) entry which is preliminary data.</text>
</comment>
<dbReference type="GO" id="GO:0015689">
    <property type="term" value="P:molybdate ion transport"/>
    <property type="evidence" value="ECO:0007669"/>
    <property type="project" value="InterPro"/>
</dbReference>
<gene>
    <name evidence="5" type="ORF">AArcSt11_12560</name>
</gene>
<keyword evidence="6" id="KW-1185">Reference proteome</keyword>
<dbReference type="Pfam" id="PF03459">
    <property type="entry name" value="TOBE"/>
    <property type="match status" value="1"/>
</dbReference>
<proteinExistence type="predicted"/>
<dbReference type="GO" id="GO:0005886">
    <property type="term" value="C:plasma membrane"/>
    <property type="evidence" value="ECO:0007669"/>
    <property type="project" value="UniProtKB-SubCell"/>
</dbReference>
<dbReference type="PROSITE" id="PS51866">
    <property type="entry name" value="MOP"/>
    <property type="match status" value="1"/>
</dbReference>
<accession>A0AAE3K5R0</accession>
<dbReference type="Proteomes" id="UP001202674">
    <property type="component" value="Unassembled WGS sequence"/>
</dbReference>
<dbReference type="Gene3D" id="2.40.50.100">
    <property type="match status" value="1"/>
</dbReference>
<dbReference type="PANTHER" id="PTHR30432">
    <property type="entry name" value="TRANSCRIPTIONAL REGULATOR MODE"/>
    <property type="match status" value="1"/>
</dbReference>
<dbReference type="InterPro" id="IPR036388">
    <property type="entry name" value="WH-like_DNA-bd_sf"/>
</dbReference>
<organism evidence="5 6">
    <name type="scientific">Natranaeroarchaeum aerophilus</name>
    <dbReference type="NCBI Taxonomy" id="2917711"/>
    <lineage>
        <taxon>Archaea</taxon>
        <taxon>Methanobacteriati</taxon>
        <taxon>Methanobacteriota</taxon>
        <taxon>Stenosarchaea group</taxon>
        <taxon>Halobacteria</taxon>
        <taxon>Halobacteriales</taxon>
        <taxon>Natronoarchaeaceae</taxon>
        <taxon>Natranaeroarchaeum</taxon>
    </lineage>
</organism>
<keyword evidence="3" id="KW-0175">Coiled coil</keyword>
<dbReference type="InterPro" id="IPR005116">
    <property type="entry name" value="Transp-assoc_OB_typ1"/>
</dbReference>
<keyword evidence="2" id="KW-0500">Molybdenum</keyword>
<dbReference type="AlphaFoldDB" id="A0AAE3K5R0"/>
<dbReference type="EMBL" id="JAKRVY010000007">
    <property type="protein sequence ID" value="MCL9814482.1"/>
    <property type="molecule type" value="Genomic_DNA"/>
</dbReference>
<comment type="subcellular location">
    <subcellularLocation>
        <location evidence="1">Cell membrane</location>
        <topology evidence="1">Peripheral membrane protein</topology>
    </subcellularLocation>
</comment>
<feature type="coiled-coil region" evidence="3">
    <location>
        <begin position="40"/>
        <end position="103"/>
    </location>
</feature>
<dbReference type="InterPro" id="IPR036390">
    <property type="entry name" value="WH_DNA-bd_sf"/>
</dbReference>
<dbReference type="SUPFAM" id="SSF46785">
    <property type="entry name" value="Winged helix' DNA-binding domain"/>
    <property type="match status" value="1"/>
</dbReference>
<evidence type="ECO:0000256" key="3">
    <source>
        <dbReference type="SAM" id="Coils"/>
    </source>
</evidence>
<evidence type="ECO:0000256" key="1">
    <source>
        <dbReference type="ARBA" id="ARBA00004202"/>
    </source>
</evidence>
<dbReference type="Gene3D" id="1.10.10.10">
    <property type="entry name" value="Winged helix-like DNA-binding domain superfamily/Winged helix DNA-binding domain"/>
    <property type="match status" value="1"/>
</dbReference>
<evidence type="ECO:0000313" key="5">
    <source>
        <dbReference type="EMBL" id="MCL9814482.1"/>
    </source>
</evidence>
<evidence type="ECO:0000256" key="2">
    <source>
        <dbReference type="ARBA" id="ARBA00022505"/>
    </source>
</evidence>
<feature type="domain" description="Mop" evidence="4">
    <location>
        <begin position="164"/>
        <end position="229"/>
    </location>
</feature>
<dbReference type="InterPro" id="IPR004606">
    <property type="entry name" value="Mop_domain"/>
</dbReference>